<sequence>MISHQKSSKTLAIGLASLAGFVDALGFLNLGGVFVSFMSGNSTRFAVGVTSELPLKITLIPLGIIALFVAGVMAGRAIRHYFPKRPSTAVMVFISAALTVSSIIHGSRLTLLDLPLMAIAMGAANNVFFREGEVSVGVTYMTGTLVKLGQRLAGKLLGEKEQEWLPYFLLWMGLVAGATLGSFTYTHWGLHALWIGVALCLALTQFCAWIENK</sequence>
<dbReference type="AlphaFoldDB" id="A0A316AH28"/>
<proteinExistence type="predicted"/>
<comment type="caution">
    <text evidence="2">The sequence shown here is derived from an EMBL/GenBank/DDBJ whole genome shotgun (WGS) entry which is preliminary data.</text>
</comment>
<evidence type="ECO:0000313" key="2">
    <source>
        <dbReference type="EMBL" id="PWJ57045.1"/>
    </source>
</evidence>
<dbReference type="PANTHER" id="PTHR37314:SF4">
    <property type="entry name" value="UPF0700 TRANSMEMBRANE PROTEIN YOAK"/>
    <property type="match status" value="1"/>
</dbReference>
<dbReference type="InterPro" id="IPR010699">
    <property type="entry name" value="DUF1275"/>
</dbReference>
<feature type="transmembrane region" description="Helical" evidence="1">
    <location>
        <begin position="191"/>
        <end position="210"/>
    </location>
</feature>
<organism evidence="2 3">
    <name type="scientific">Dyadobacter jejuensis</name>
    <dbReference type="NCBI Taxonomy" id="1082580"/>
    <lineage>
        <taxon>Bacteria</taxon>
        <taxon>Pseudomonadati</taxon>
        <taxon>Bacteroidota</taxon>
        <taxon>Cytophagia</taxon>
        <taxon>Cytophagales</taxon>
        <taxon>Spirosomataceae</taxon>
        <taxon>Dyadobacter</taxon>
    </lineage>
</organism>
<keyword evidence="1" id="KW-0812">Transmembrane</keyword>
<keyword evidence="1" id="KW-1133">Transmembrane helix</keyword>
<keyword evidence="1" id="KW-0472">Membrane</keyword>
<reference evidence="2 3" key="1">
    <citation type="submission" date="2018-03" db="EMBL/GenBank/DDBJ databases">
        <title>Genomic Encyclopedia of Archaeal and Bacterial Type Strains, Phase II (KMG-II): from individual species to whole genera.</title>
        <authorList>
            <person name="Goeker M."/>
        </authorList>
    </citation>
    <scope>NUCLEOTIDE SEQUENCE [LARGE SCALE GENOMIC DNA]</scope>
    <source>
        <strain evidence="2 3">DSM 100346</strain>
    </source>
</reference>
<feature type="transmembrane region" description="Helical" evidence="1">
    <location>
        <begin position="12"/>
        <end position="37"/>
    </location>
</feature>
<feature type="transmembrane region" description="Helical" evidence="1">
    <location>
        <begin position="87"/>
        <end position="105"/>
    </location>
</feature>
<protein>
    <submittedName>
        <fullName evidence="2">Uncharacterized membrane protein YoaK (UPF0700 family)</fullName>
    </submittedName>
</protein>
<name>A0A316AH28_9BACT</name>
<keyword evidence="3" id="KW-1185">Reference proteome</keyword>
<dbReference type="PANTHER" id="PTHR37314">
    <property type="entry name" value="SLR0142 PROTEIN"/>
    <property type="match status" value="1"/>
</dbReference>
<dbReference type="OrthoDB" id="885342at2"/>
<dbReference type="RefSeq" id="WP_109675946.1">
    <property type="nucleotide sequence ID" value="NZ_QGDT01000009.1"/>
</dbReference>
<dbReference type="Pfam" id="PF06912">
    <property type="entry name" value="DUF1275"/>
    <property type="match status" value="1"/>
</dbReference>
<dbReference type="Proteomes" id="UP000245880">
    <property type="component" value="Unassembled WGS sequence"/>
</dbReference>
<evidence type="ECO:0000256" key="1">
    <source>
        <dbReference type="SAM" id="Phobius"/>
    </source>
</evidence>
<gene>
    <name evidence="2" type="ORF">CLV98_109155</name>
</gene>
<accession>A0A316AH28</accession>
<evidence type="ECO:0000313" key="3">
    <source>
        <dbReference type="Proteomes" id="UP000245880"/>
    </source>
</evidence>
<feature type="transmembrane region" description="Helical" evidence="1">
    <location>
        <begin position="57"/>
        <end position="75"/>
    </location>
</feature>
<feature type="transmembrane region" description="Helical" evidence="1">
    <location>
        <begin position="164"/>
        <end position="185"/>
    </location>
</feature>
<dbReference type="EMBL" id="QGDT01000009">
    <property type="protein sequence ID" value="PWJ57045.1"/>
    <property type="molecule type" value="Genomic_DNA"/>
</dbReference>